<feature type="chain" id="PRO_5012706513" description="ShKT domain-containing protein" evidence="2">
    <location>
        <begin position="16"/>
        <end position="240"/>
    </location>
</feature>
<name>A0A1R1PQ35_ZANCU</name>
<evidence type="ECO:0000256" key="1">
    <source>
        <dbReference type="SAM" id="MobiDB-lite"/>
    </source>
</evidence>
<evidence type="ECO:0000313" key="3">
    <source>
        <dbReference type="EMBL" id="OMH82992.1"/>
    </source>
</evidence>
<accession>A0A1R1PQ35</accession>
<gene>
    <name evidence="3" type="ORF">AX774_g3507</name>
</gene>
<feature type="non-terminal residue" evidence="3">
    <location>
        <position position="1"/>
    </location>
</feature>
<feature type="signal peptide" evidence="2">
    <location>
        <begin position="1"/>
        <end position="15"/>
    </location>
</feature>
<sequence>LSLLTLALNALSVSASSQQAQSNEYQNSVRQFDNQIDGSGNEGIAFNQNENTNNSNGDWIQNLGDLTYAENNGEYSNESCDGALGNDLAAGKRRGSRRVRRCKRKFRKCLFRVARRRCMQRCERKCSEFEGPEYEKCTDECQVKCRKMTAKKFWKRTRPFRCFKACKKCSRCLRSKRARVNKLFSDPVFDELKKAFANLKSTGTLKSYRKLRKAIKESTPPAAAPAAASAAAPKPTAGGK</sequence>
<comment type="caution">
    <text evidence="3">The sequence shown here is derived from an EMBL/GenBank/DDBJ whole genome shotgun (WGS) entry which is preliminary data.</text>
</comment>
<reference evidence="4" key="1">
    <citation type="submission" date="2017-01" db="EMBL/GenBank/DDBJ databases">
        <authorList>
            <person name="Wang Y."/>
            <person name="White M."/>
            <person name="Kvist S."/>
            <person name="Moncalvo J.-M."/>
        </authorList>
    </citation>
    <scope>NUCLEOTIDE SEQUENCE [LARGE SCALE GENOMIC DNA]</scope>
    <source>
        <strain evidence="4">COL-18-3</strain>
    </source>
</reference>
<keyword evidence="2" id="KW-0732">Signal</keyword>
<protein>
    <recommendedName>
        <fullName evidence="5">ShKT domain-containing protein</fullName>
    </recommendedName>
</protein>
<keyword evidence="4" id="KW-1185">Reference proteome</keyword>
<feature type="compositionally biased region" description="Low complexity" evidence="1">
    <location>
        <begin position="218"/>
        <end position="240"/>
    </location>
</feature>
<organism evidence="3 4">
    <name type="scientific">Zancudomyces culisetae</name>
    <name type="common">Gut fungus</name>
    <name type="synonym">Smittium culisetae</name>
    <dbReference type="NCBI Taxonomy" id="1213189"/>
    <lineage>
        <taxon>Eukaryota</taxon>
        <taxon>Fungi</taxon>
        <taxon>Fungi incertae sedis</taxon>
        <taxon>Zoopagomycota</taxon>
        <taxon>Kickxellomycotina</taxon>
        <taxon>Harpellomycetes</taxon>
        <taxon>Harpellales</taxon>
        <taxon>Legeriomycetaceae</taxon>
        <taxon>Zancudomyces</taxon>
    </lineage>
</organism>
<dbReference type="AlphaFoldDB" id="A0A1R1PQ35"/>
<dbReference type="EMBL" id="LSSK01000541">
    <property type="protein sequence ID" value="OMH82992.1"/>
    <property type="molecule type" value="Genomic_DNA"/>
</dbReference>
<evidence type="ECO:0008006" key="5">
    <source>
        <dbReference type="Google" id="ProtNLM"/>
    </source>
</evidence>
<dbReference type="Proteomes" id="UP000188320">
    <property type="component" value="Unassembled WGS sequence"/>
</dbReference>
<proteinExistence type="predicted"/>
<evidence type="ECO:0000313" key="4">
    <source>
        <dbReference type="Proteomes" id="UP000188320"/>
    </source>
</evidence>
<evidence type="ECO:0000256" key="2">
    <source>
        <dbReference type="SAM" id="SignalP"/>
    </source>
</evidence>
<feature type="region of interest" description="Disordered" evidence="1">
    <location>
        <begin position="216"/>
        <end position="240"/>
    </location>
</feature>